<accession>A0A1G2BFS9</accession>
<gene>
    <name evidence="1" type="ORF">A2319_01450</name>
</gene>
<reference evidence="1 2" key="1">
    <citation type="journal article" date="2016" name="Nat. Commun.">
        <title>Thousands of microbial genomes shed light on interconnected biogeochemical processes in an aquifer system.</title>
        <authorList>
            <person name="Anantharaman K."/>
            <person name="Brown C.T."/>
            <person name="Hug L.A."/>
            <person name="Sharon I."/>
            <person name="Castelle C.J."/>
            <person name="Probst A.J."/>
            <person name="Thomas B.C."/>
            <person name="Singh A."/>
            <person name="Wilkins M.J."/>
            <person name="Karaoz U."/>
            <person name="Brodie E.L."/>
            <person name="Williams K.H."/>
            <person name="Hubbard S.S."/>
            <person name="Banfield J.F."/>
        </authorList>
    </citation>
    <scope>NUCLEOTIDE SEQUENCE [LARGE SCALE GENOMIC DNA]</scope>
</reference>
<proteinExistence type="predicted"/>
<protein>
    <submittedName>
        <fullName evidence="1">Uncharacterized protein</fullName>
    </submittedName>
</protein>
<dbReference type="EMBL" id="MHKI01000004">
    <property type="protein sequence ID" value="OGY88078.1"/>
    <property type="molecule type" value="Genomic_DNA"/>
</dbReference>
<dbReference type="AlphaFoldDB" id="A0A1G2BFS9"/>
<evidence type="ECO:0000313" key="1">
    <source>
        <dbReference type="EMBL" id="OGY88078.1"/>
    </source>
</evidence>
<sequence length="79" mass="9315">MSDITKRLRHADPNTLLAVLNDQQRKEVVWILSKHPELFNIFIKNLIQKIAATREKSNPQAQILVEEKIQLQHILYEEN</sequence>
<evidence type="ECO:0000313" key="2">
    <source>
        <dbReference type="Proteomes" id="UP000176420"/>
    </source>
</evidence>
<organism evidence="1 2">
    <name type="scientific">Candidatus Kerfeldbacteria bacterium RIFOXYB2_FULL_38_14</name>
    <dbReference type="NCBI Taxonomy" id="1798547"/>
    <lineage>
        <taxon>Bacteria</taxon>
        <taxon>Candidatus Kerfeldiibacteriota</taxon>
    </lineage>
</organism>
<dbReference type="Proteomes" id="UP000176420">
    <property type="component" value="Unassembled WGS sequence"/>
</dbReference>
<comment type="caution">
    <text evidence="1">The sequence shown here is derived from an EMBL/GenBank/DDBJ whole genome shotgun (WGS) entry which is preliminary data.</text>
</comment>
<name>A0A1G2BFS9_9BACT</name>